<accession>A0A1T5DR95</accession>
<feature type="chain" id="PRO_5012368920" evidence="2">
    <location>
        <begin position="20"/>
        <end position="746"/>
    </location>
</feature>
<evidence type="ECO:0000256" key="1">
    <source>
        <dbReference type="ARBA" id="ARBA00022729"/>
    </source>
</evidence>
<dbReference type="Pfam" id="PF20009">
    <property type="entry name" value="GEVED"/>
    <property type="match status" value="1"/>
</dbReference>
<evidence type="ECO:0000256" key="2">
    <source>
        <dbReference type="SAM" id="SignalP"/>
    </source>
</evidence>
<gene>
    <name evidence="5" type="ORF">SAMN05660477_00938</name>
</gene>
<evidence type="ECO:0000313" key="6">
    <source>
        <dbReference type="Proteomes" id="UP000191112"/>
    </source>
</evidence>
<reference evidence="5 6" key="1">
    <citation type="submission" date="2017-02" db="EMBL/GenBank/DDBJ databases">
        <authorList>
            <person name="Peterson S.W."/>
        </authorList>
    </citation>
    <scope>NUCLEOTIDE SEQUENCE [LARGE SCALE GENOMIC DNA]</scope>
    <source>
        <strain evidence="5 6">DSM 22323</strain>
    </source>
</reference>
<dbReference type="STRING" id="619805.SAMN05660477_00938"/>
<organism evidence="5 6">
    <name type="scientific">Soonwooa buanensis</name>
    <dbReference type="NCBI Taxonomy" id="619805"/>
    <lineage>
        <taxon>Bacteria</taxon>
        <taxon>Pseudomonadati</taxon>
        <taxon>Bacteroidota</taxon>
        <taxon>Flavobacteriia</taxon>
        <taxon>Flavobacteriales</taxon>
        <taxon>Weeksellaceae</taxon>
        <taxon>Chryseobacterium group</taxon>
        <taxon>Soonwooa</taxon>
    </lineage>
</organism>
<dbReference type="NCBIfam" id="TIGR04183">
    <property type="entry name" value="Por_Secre_tail"/>
    <property type="match status" value="1"/>
</dbReference>
<feature type="domain" description="Secretion system C-terminal sorting" evidence="3">
    <location>
        <begin position="675"/>
        <end position="744"/>
    </location>
</feature>
<evidence type="ECO:0000313" key="5">
    <source>
        <dbReference type="EMBL" id="SKB74189.1"/>
    </source>
</evidence>
<dbReference type="InterPro" id="IPR045474">
    <property type="entry name" value="GEVED"/>
</dbReference>
<sequence>MKKSLIIFCLFLSAMSLFANKTNNNPKKAKPIANYCTPNVSDPEALTWVSIGTINNRTAATSAVGYEDFTSMSTDLGRYKTYEIKLQGNTEGNYKASFTVFIDFNHDGILGPQRYDDLEGKKERFEIGTITNSTGTDDKILTATITIPGSALEGVTRMRVMKRQTTATPVVYATSGCDLGNTYGQVEDYTINIINPQGCDSAVNGSNLTNAFVPKNVNDYQTITTSAKTGAYTDVFVMEGVTYDFKISKTGVFSTIKDASTGSTYRTATEQDFSWLSSVTGYIRWYTHAGEDCSADSSTFTESVKPSLQTNPLDIDCATGIPAIKGFFNLENAGSNAQELAFDIQMLQGKTSTIKGINLTMADTTGSINFEELNDQNGLPGSLISTINGTVESKTLAYVRDGKSFYNYKIIFDKPVIADITLGTRKWLKLITDAAYVEVNPIFQNDKKIAYKNTVTTDWQINNDFELVYQLIAQCQQDMCTQVVLSGDDPTDGALTGDMLAFSLGLITQSLDIIVEPNKQLKVNGIELGLTLLGTSADLNTPRVLDLNLRSHDATLQEPSNILKAKLPYTFTRELVEEIPLDETSSFYIFKVKVLFDETLVLDGSQSTTYWLELATNYYATMASAEISSYIGMPAFTRYMDAVWVKQDFEVAYNLLTDCSTLETQNPIKQEKTKVYPVPFVNTLTVNSATQIRTIEIFNLAGAKTLQKEVNQSKIDLELSTLPVGIYVVKITDVNGKVDVQKVIKK</sequence>
<dbReference type="InterPro" id="IPR026444">
    <property type="entry name" value="Secre_tail"/>
</dbReference>
<evidence type="ECO:0000259" key="4">
    <source>
        <dbReference type="Pfam" id="PF20009"/>
    </source>
</evidence>
<protein>
    <submittedName>
        <fullName evidence="5">Por secretion system C-terminal sorting domain-containing protein</fullName>
    </submittedName>
</protein>
<feature type="signal peptide" evidence="2">
    <location>
        <begin position="1"/>
        <end position="19"/>
    </location>
</feature>
<evidence type="ECO:0000259" key="3">
    <source>
        <dbReference type="Pfam" id="PF18962"/>
    </source>
</evidence>
<keyword evidence="6" id="KW-1185">Reference proteome</keyword>
<feature type="domain" description="GEVED" evidence="4">
    <location>
        <begin position="98"/>
        <end position="192"/>
    </location>
</feature>
<dbReference type="Proteomes" id="UP000191112">
    <property type="component" value="Unassembled WGS sequence"/>
</dbReference>
<keyword evidence="1 2" id="KW-0732">Signal</keyword>
<proteinExistence type="predicted"/>
<dbReference type="AlphaFoldDB" id="A0A1T5DR95"/>
<dbReference type="EMBL" id="FUYZ01000002">
    <property type="protein sequence ID" value="SKB74189.1"/>
    <property type="molecule type" value="Genomic_DNA"/>
</dbReference>
<name>A0A1T5DR95_9FLAO</name>
<dbReference type="Pfam" id="PF18962">
    <property type="entry name" value="Por_Secre_tail"/>
    <property type="match status" value="1"/>
</dbReference>